<dbReference type="AlphaFoldDB" id="A0A317TXE6"/>
<accession>A0A317TXE6</accession>
<sequence length="100" mass="11633">MDKTKIVTSSKGIVVLMVFFTYRTKPTLSRFYENENRCIGLVTKKFHVMKDVILMRIGEPSEDLITNVHKNIGYNDVVPILNYKVERLNFNSATKTYLEI</sequence>
<gene>
    <name evidence="1" type="ORF">DGG96_18960</name>
</gene>
<name>A0A317TXE6_9GAMM</name>
<organism evidence="1 2">
    <name type="scientific">Legionella qingyii</name>
    <dbReference type="NCBI Taxonomy" id="2184757"/>
    <lineage>
        <taxon>Bacteria</taxon>
        <taxon>Pseudomonadati</taxon>
        <taxon>Pseudomonadota</taxon>
        <taxon>Gammaproteobacteria</taxon>
        <taxon>Legionellales</taxon>
        <taxon>Legionellaceae</taxon>
        <taxon>Legionella</taxon>
    </lineage>
</organism>
<dbReference type="EMBL" id="QHJG01000046">
    <property type="protein sequence ID" value="PWY54081.1"/>
    <property type="molecule type" value="Genomic_DNA"/>
</dbReference>
<evidence type="ECO:0000313" key="2">
    <source>
        <dbReference type="Proteomes" id="UP000247152"/>
    </source>
</evidence>
<comment type="caution">
    <text evidence="1">The sequence shown here is derived from an EMBL/GenBank/DDBJ whole genome shotgun (WGS) entry which is preliminary data.</text>
</comment>
<dbReference type="Proteomes" id="UP000247152">
    <property type="component" value="Unassembled WGS sequence"/>
</dbReference>
<evidence type="ECO:0000313" key="1">
    <source>
        <dbReference type="EMBL" id="PWY54081.1"/>
    </source>
</evidence>
<proteinExistence type="predicted"/>
<protein>
    <submittedName>
        <fullName evidence="1">Uncharacterized protein</fullName>
    </submittedName>
</protein>
<reference evidence="1 2" key="1">
    <citation type="submission" date="2018-05" db="EMBL/GenBank/DDBJ databases">
        <title>Legionella qingyii sp.nov., whole genome shotgun sequence.</title>
        <authorList>
            <person name="Wu H."/>
            <person name="Zhu Q."/>
            <person name="Hu C."/>
        </authorList>
    </citation>
    <scope>NUCLEOTIDE SEQUENCE [LARGE SCALE GENOMIC DNA]</scope>
    <source>
        <strain evidence="1 2">HEB18</strain>
    </source>
</reference>